<keyword evidence="11 14" id="KW-0503">Monooxygenase</keyword>
<dbReference type="Proteomes" id="UP001378592">
    <property type="component" value="Unassembled WGS sequence"/>
</dbReference>
<proteinExistence type="inferred from homology"/>
<evidence type="ECO:0000256" key="4">
    <source>
        <dbReference type="ARBA" id="ARBA00010617"/>
    </source>
</evidence>
<keyword evidence="6 13" id="KW-0479">Metal-binding</keyword>
<evidence type="ECO:0000256" key="6">
    <source>
        <dbReference type="ARBA" id="ARBA00022723"/>
    </source>
</evidence>
<dbReference type="GO" id="GO:0005789">
    <property type="term" value="C:endoplasmic reticulum membrane"/>
    <property type="evidence" value="ECO:0007669"/>
    <property type="project" value="UniProtKB-SubCell"/>
</dbReference>
<evidence type="ECO:0000256" key="14">
    <source>
        <dbReference type="RuleBase" id="RU000461"/>
    </source>
</evidence>
<dbReference type="PANTHER" id="PTHR24292:SF54">
    <property type="entry name" value="CYP9F3-RELATED"/>
    <property type="match status" value="1"/>
</dbReference>
<feature type="transmembrane region" description="Helical" evidence="15">
    <location>
        <begin position="20"/>
        <end position="42"/>
    </location>
</feature>
<dbReference type="CDD" id="cd11056">
    <property type="entry name" value="CYP6-like"/>
    <property type="match status" value="1"/>
</dbReference>
<evidence type="ECO:0000256" key="13">
    <source>
        <dbReference type="PIRSR" id="PIRSR602401-1"/>
    </source>
</evidence>
<organism evidence="16 17">
    <name type="scientific">Gryllus longicercus</name>
    <dbReference type="NCBI Taxonomy" id="2509291"/>
    <lineage>
        <taxon>Eukaryota</taxon>
        <taxon>Metazoa</taxon>
        <taxon>Ecdysozoa</taxon>
        <taxon>Arthropoda</taxon>
        <taxon>Hexapoda</taxon>
        <taxon>Insecta</taxon>
        <taxon>Pterygota</taxon>
        <taxon>Neoptera</taxon>
        <taxon>Polyneoptera</taxon>
        <taxon>Orthoptera</taxon>
        <taxon>Ensifera</taxon>
        <taxon>Gryllidea</taxon>
        <taxon>Grylloidea</taxon>
        <taxon>Gryllidae</taxon>
        <taxon>Gryllinae</taxon>
        <taxon>Gryllus</taxon>
    </lineage>
</organism>
<evidence type="ECO:0000313" key="17">
    <source>
        <dbReference type="Proteomes" id="UP001378592"/>
    </source>
</evidence>
<dbReference type="PANTHER" id="PTHR24292">
    <property type="entry name" value="CYTOCHROME P450"/>
    <property type="match status" value="1"/>
</dbReference>
<keyword evidence="8" id="KW-0492">Microsome</keyword>
<feature type="binding site" description="axial binding residue" evidence="13">
    <location>
        <position position="478"/>
    </location>
    <ligand>
        <name>heme</name>
        <dbReference type="ChEBI" id="CHEBI:30413"/>
    </ligand>
    <ligandPart>
        <name>Fe</name>
        <dbReference type="ChEBI" id="CHEBI:18248"/>
    </ligandPart>
</feature>
<evidence type="ECO:0000256" key="5">
    <source>
        <dbReference type="ARBA" id="ARBA00022617"/>
    </source>
</evidence>
<dbReference type="AlphaFoldDB" id="A0AAN9ZCV2"/>
<dbReference type="GO" id="GO:0016705">
    <property type="term" value="F:oxidoreductase activity, acting on paired donors, with incorporation or reduction of molecular oxygen"/>
    <property type="evidence" value="ECO:0007669"/>
    <property type="project" value="InterPro"/>
</dbReference>
<evidence type="ECO:0000256" key="3">
    <source>
        <dbReference type="ARBA" id="ARBA00004406"/>
    </source>
</evidence>
<keyword evidence="10 13" id="KW-0408">Iron</keyword>
<comment type="caution">
    <text evidence="16">The sequence shown here is derived from an EMBL/GenBank/DDBJ whole genome shotgun (WGS) entry which is preliminary data.</text>
</comment>
<evidence type="ECO:0000256" key="12">
    <source>
        <dbReference type="ARBA" id="ARBA00023136"/>
    </source>
</evidence>
<sequence>MLEWAGSLWQAAGAVPGGQWALVISVLSGLLYVAGTWTHGYFRSRGLPFSSPLPFLGNMAPLTFGSLSFNDYAEKMYYQFQDYSVFGIFQFMTPVVFVRDPEIIKKLAVKDFDHFVDHQTLLTEKLDPLMAKNLFALRGQEWRDMRATLSPAFTASKMRNIFKLVDQCGCQTVEFLKEEIRKSPLKVYEADMKDFFTRFTNDVIATTAFGIQCDSLRDRRNAFYVMGRDLTNTKGLRTLLFLGYLLSPKLMEILNLPFIPPKVRDFFHGSVHETIRERQKQGIFRPDMLQLLMQARAGQLKAEAGDEEEVVTGARKLQLTDTDITAQAVIFFFAGFDTVSTLMCFSALELARQPGVQQRLQRDVDAAVERSGGQLTYETVQDLKYLDMVLNEVLRLYPPVAFLNRKCVADYTIEATGNLPSYTIKKEDIVWFAASALHRDPKYWSNPNVFDPERFSEENKANIKPFTYMPFGVGPRLCIGSRFALMETKIALAHILHHFSFVCTGKTPKVVKFAKRDFNASVEGGFWLGIAPRAK</sequence>
<dbReference type="InterPro" id="IPR002401">
    <property type="entry name" value="Cyt_P450_E_grp-I"/>
</dbReference>
<protein>
    <recommendedName>
        <fullName evidence="18">Cytochrome P450</fullName>
    </recommendedName>
</protein>
<evidence type="ECO:0000256" key="7">
    <source>
        <dbReference type="ARBA" id="ARBA00022824"/>
    </source>
</evidence>
<gene>
    <name evidence="16" type="ORF">R5R35_009101</name>
</gene>
<dbReference type="GO" id="GO:0004497">
    <property type="term" value="F:monooxygenase activity"/>
    <property type="evidence" value="ECO:0007669"/>
    <property type="project" value="UniProtKB-KW"/>
</dbReference>
<keyword evidence="17" id="KW-1185">Reference proteome</keyword>
<dbReference type="SUPFAM" id="SSF48264">
    <property type="entry name" value="Cytochrome P450"/>
    <property type="match status" value="1"/>
</dbReference>
<dbReference type="InterPro" id="IPR036396">
    <property type="entry name" value="Cyt_P450_sf"/>
</dbReference>
<accession>A0AAN9ZCV2</accession>
<dbReference type="InterPro" id="IPR017972">
    <property type="entry name" value="Cyt_P450_CS"/>
</dbReference>
<evidence type="ECO:0000256" key="2">
    <source>
        <dbReference type="ARBA" id="ARBA00004174"/>
    </source>
</evidence>
<evidence type="ECO:0000256" key="9">
    <source>
        <dbReference type="ARBA" id="ARBA00023002"/>
    </source>
</evidence>
<dbReference type="InterPro" id="IPR050476">
    <property type="entry name" value="Insect_CytP450_Detox"/>
</dbReference>
<evidence type="ECO:0008006" key="18">
    <source>
        <dbReference type="Google" id="ProtNLM"/>
    </source>
</evidence>
<dbReference type="PRINTS" id="PR00463">
    <property type="entry name" value="EP450I"/>
</dbReference>
<dbReference type="FunFam" id="1.10.630.10:FF:000042">
    <property type="entry name" value="Cytochrome P450"/>
    <property type="match status" value="1"/>
</dbReference>
<keyword evidence="15" id="KW-0812">Transmembrane</keyword>
<comment type="similarity">
    <text evidence="4 14">Belongs to the cytochrome P450 family.</text>
</comment>
<evidence type="ECO:0000256" key="1">
    <source>
        <dbReference type="ARBA" id="ARBA00001971"/>
    </source>
</evidence>
<evidence type="ECO:0000256" key="8">
    <source>
        <dbReference type="ARBA" id="ARBA00022848"/>
    </source>
</evidence>
<keyword evidence="5 13" id="KW-0349">Heme</keyword>
<keyword evidence="7" id="KW-0256">Endoplasmic reticulum</keyword>
<keyword evidence="9 14" id="KW-0560">Oxidoreductase</keyword>
<comment type="subcellular location">
    <subcellularLocation>
        <location evidence="3">Endoplasmic reticulum membrane</location>
        <topology evidence="3">Peripheral membrane protein</topology>
    </subcellularLocation>
    <subcellularLocation>
        <location evidence="2">Microsome membrane</location>
        <topology evidence="2">Peripheral membrane protein</topology>
    </subcellularLocation>
</comment>
<keyword evidence="15" id="KW-1133">Transmembrane helix</keyword>
<comment type="cofactor">
    <cofactor evidence="1 13">
        <name>heme</name>
        <dbReference type="ChEBI" id="CHEBI:30413"/>
    </cofactor>
</comment>
<evidence type="ECO:0000313" key="16">
    <source>
        <dbReference type="EMBL" id="KAK7870597.1"/>
    </source>
</evidence>
<evidence type="ECO:0000256" key="10">
    <source>
        <dbReference type="ARBA" id="ARBA00023004"/>
    </source>
</evidence>
<evidence type="ECO:0000256" key="15">
    <source>
        <dbReference type="SAM" id="Phobius"/>
    </source>
</evidence>
<keyword evidence="12 15" id="KW-0472">Membrane</keyword>
<dbReference type="Pfam" id="PF00067">
    <property type="entry name" value="p450"/>
    <property type="match status" value="1"/>
</dbReference>
<dbReference type="PRINTS" id="PR00385">
    <property type="entry name" value="P450"/>
</dbReference>
<dbReference type="InterPro" id="IPR001128">
    <property type="entry name" value="Cyt_P450"/>
</dbReference>
<dbReference type="PROSITE" id="PS00086">
    <property type="entry name" value="CYTOCHROME_P450"/>
    <property type="match status" value="1"/>
</dbReference>
<dbReference type="GO" id="GO:0005506">
    <property type="term" value="F:iron ion binding"/>
    <property type="evidence" value="ECO:0007669"/>
    <property type="project" value="InterPro"/>
</dbReference>
<dbReference type="EMBL" id="JAZDUA010000055">
    <property type="protein sequence ID" value="KAK7870597.1"/>
    <property type="molecule type" value="Genomic_DNA"/>
</dbReference>
<dbReference type="Gene3D" id="1.10.630.10">
    <property type="entry name" value="Cytochrome P450"/>
    <property type="match status" value="1"/>
</dbReference>
<reference evidence="16 17" key="1">
    <citation type="submission" date="2024-03" db="EMBL/GenBank/DDBJ databases">
        <title>The genome assembly and annotation of the cricket Gryllus longicercus Weissman &amp; Gray.</title>
        <authorList>
            <person name="Szrajer S."/>
            <person name="Gray D."/>
            <person name="Ylla G."/>
        </authorList>
    </citation>
    <scope>NUCLEOTIDE SEQUENCE [LARGE SCALE GENOMIC DNA]</scope>
    <source>
        <strain evidence="16">DAG 2021-001</strain>
        <tissue evidence="16">Whole body minus gut</tissue>
    </source>
</reference>
<evidence type="ECO:0000256" key="11">
    <source>
        <dbReference type="ARBA" id="ARBA00023033"/>
    </source>
</evidence>
<dbReference type="GO" id="GO:0020037">
    <property type="term" value="F:heme binding"/>
    <property type="evidence" value="ECO:0007669"/>
    <property type="project" value="InterPro"/>
</dbReference>
<name>A0AAN9ZCV2_9ORTH</name>